<dbReference type="Gene3D" id="1.10.30.50">
    <property type="match status" value="1"/>
</dbReference>
<protein>
    <recommendedName>
        <fullName evidence="3">HNH endonuclease</fullName>
    </recommendedName>
</protein>
<dbReference type="EMBL" id="KU963248">
    <property type="protein sequence ID" value="AMS02690.1"/>
    <property type="molecule type" value="Genomic_DNA"/>
</dbReference>
<evidence type="ECO:0008006" key="3">
    <source>
        <dbReference type="Google" id="ProtNLM"/>
    </source>
</evidence>
<gene>
    <name evidence="1" type="primary">146</name>
    <name evidence="1" type="ORF">SEA_YVONNETASTIC_146</name>
</gene>
<dbReference type="RefSeq" id="YP_009301200.1">
    <property type="nucleotide sequence ID" value="NC_031230.1"/>
</dbReference>
<sequence>MMMTKPCLECGLPLTPESRSSRKYCDECRVARRRERGRRYARRRYQADREAVLEYNRKDYANNRDKRLDYKRRHYLEHQEEYREYARRYREENLDSRKEYMRRYLVENPEVARLGQHRRRARKRSNGTQAYTFQQIWDRHQGICYLCHQACDRDKGPGYNEWLGTVDHAHPIWLGGADAPWNAALCCLGCNLKKGRQVLAELDFAWFTQRTRPDTLEP</sequence>
<dbReference type="GeneID" id="29125108"/>
<reference evidence="2" key="1">
    <citation type="submission" date="2016-03" db="EMBL/GenBank/DDBJ databases">
        <authorList>
            <person name="Ploux O."/>
        </authorList>
    </citation>
    <scope>NUCLEOTIDE SEQUENCE [LARGE SCALE GENOMIC DNA]</scope>
</reference>
<dbReference type="KEGG" id="vg:29125108"/>
<evidence type="ECO:0000313" key="2">
    <source>
        <dbReference type="Proteomes" id="UP000201371"/>
    </source>
</evidence>
<keyword evidence="2" id="KW-1185">Reference proteome</keyword>
<evidence type="ECO:0000313" key="1">
    <source>
        <dbReference type="EMBL" id="AMS02690.1"/>
    </source>
</evidence>
<organism evidence="1 2">
    <name type="scientific">Gordonia phage Yvonnetastic</name>
    <dbReference type="NCBI Taxonomy" id="1821566"/>
    <lineage>
        <taxon>Viruses</taxon>
        <taxon>Duplodnaviria</taxon>
        <taxon>Heunggongvirae</taxon>
        <taxon>Uroviricota</taxon>
        <taxon>Caudoviricetes</taxon>
        <taxon>Yvonnevirus</taxon>
        <taxon>Yvonnevirus yvonnetastic</taxon>
        <taxon>Gordonia virus Yvonnetastic</taxon>
    </lineage>
</organism>
<proteinExistence type="predicted"/>
<dbReference type="Proteomes" id="UP000201371">
    <property type="component" value="Segment"/>
</dbReference>
<accession>A0A142K9A7</accession>
<name>A0A142K9A7_9CAUD</name>